<dbReference type="RefSeq" id="WP_005947273.1">
    <property type="nucleotide sequence ID" value="NZ_CP136423.1"/>
</dbReference>
<comment type="caution">
    <text evidence="2">The sequence shown here is derived from an EMBL/GenBank/DDBJ whole genome shotgun (WGS) entry which is preliminary data.</text>
</comment>
<evidence type="ECO:0000256" key="1">
    <source>
        <dbReference type="SAM" id="Phobius"/>
    </source>
</evidence>
<keyword evidence="1" id="KW-1133">Transmembrane helix</keyword>
<gene>
    <name evidence="2" type="ORF">RUMHYD_01283</name>
</gene>
<evidence type="ECO:0000313" key="3">
    <source>
        <dbReference type="Proteomes" id="UP000003100"/>
    </source>
</evidence>
<feature type="transmembrane region" description="Helical" evidence="1">
    <location>
        <begin position="149"/>
        <end position="167"/>
    </location>
</feature>
<reference evidence="2 3" key="1">
    <citation type="submission" date="2009-01" db="EMBL/GenBank/DDBJ databases">
        <authorList>
            <person name="Fulton L."/>
            <person name="Clifton S."/>
            <person name="Fulton B."/>
            <person name="Xu J."/>
            <person name="Minx P."/>
            <person name="Pepin K.H."/>
            <person name="Johnson M."/>
            <person name="Bhonagiri V."/>
            <person name="Nash W.E."/>
            <person name="Mardis E.R."/>
            <person name="Wilson R.K."/>
        </authorList>
    </citation>
    <scope>NUCLEOTIDE SEQUENCE [LARGE SCALE GENOMIC DNA]</scope>
    <source>
        <strain evidence="3">DSM 10507 / JCM 14656 / S5a33</strain>
    </source>
</reference>
<proteinExistence type="predicted"/>
<keyword evidence="1" id="KW-0812">Transmembrane</keyword>
<name>C0CKB3_BLAHS</name>
<dbReference type="PATRIC" id="fig|476272.21.peg.2630"/>
<dbReference type="InterPro" id="IPR001734">
    <property type="entry name" value="Na/solute_symporter"/>
</dbReference>
<protein>
    <recommendedName>
        <fullName evidence="4">Membrane protein YkvI</fullName>
    </recommendedName>
</protein>
<dbReference type="GeneID" id="86820536"/>
<feature type="transmembrane region" description="Helical" evidence="1">
    <location>
        <begin position="88"/>
        <end position="112"/>
    </location>
</feature>
<dbReference type="HOGENOM" id="CLU_043930_0_0_9"/>
<dbReference type="PANTHER" id="PTHR37814">
    <property type="entry name" value="CONSERVED MEMBRANE PROTEIN"/>
    <property type="match status" value="1"/>
</dbReference>
<evidence type="ECO:0008006" key="4">
    <source>
        <dbReference type="Google" id="ProtNLM"/>
    </source>
</evidence>
<dbReference type="PROSITE" id="PS50283">
    <property type="entry name" value="NA_SOLUT_SYMP_3"/>
    <property type="match status" value="1"/>
</dbReference>
<keyword evidence="1" id="KW-0472">Membrane</keyword>
<dbReference type="EMBL" id="ACBZ01000063">
    <property type="protein sequence ID" value="EEG49779.1"/>
    <property type="molecule type" value="Genomic_DNA"/>
</dbReference>
<feature type="transmembrane region" description="Helical" evidence="1">
    <location>
        <begin position="267"/>
        <end position="292"/>
    </location>
</feature>
<dbReference type="InterPro" id="IPR038728">
    <property type="entry name" value="YkvI-like"/>
</dbReference>
<reference evidence="2 3" key="2">
    <citation type="submission" date="2009-02" db="EMBL/GenBank/DDBJ databases">
        <title>Draft genome sequence of Blautia hydrogenotrophica DSM 10507 (Ruminococcus hydrogenotrophicus DSM 10507).</title>
        <authorList>
            <person name="Sudarsanam P."/>
            <person name="Ley R."/>
            <person name="Guruge J."/>
            <person name="Turnbaugh P.J."/>
            <person name="Mahowald M."/>
            <person name="Liep D."/>
            <person name="Gordon J."/>
        </authorList>
    </citation>
    <scope>NUCLEOTIDE SEQUENCE [LARGE SCALE GENOMIC DNA]</scope>
    <source>
        <strain evidence="3">DSM 10507 / JCM 14656 / S5a33</strain>
    </source>
</reference>
<dbReference type="GO" id="GO:0022857">
    <property type="term" value="F:transmembrane transporter activity"/>
    <property type="evidence" value="ECO:0007669"/>
    <property type="project" value="InterPro"/>
</dbReference>
<feature type="transmembrane region" description="Helical" evidence="1">
    <location>
        <begin position="187"/>
        <end position="204"/>
    </location>
</feature>
<dbReference type="GO" id="GO:0016020">
    <property type="term" value="C:membrane"/>
    <property type="evidence" value="ECO:0007669"/>
    <property type="project" value="InterPro"/>
</dbReference>
<feature type="transmembrane region" description="Helical" evidence="1">
    <location>
        <begin position="225"/>
        <end position="247"/>
    </location>
</feature>
<sequence length="357" mass="38962">MENHINFKKVFKTAGAFMAWVIGSGFATGQEVLQFFSSYGYHSYGVVLLNLAGFIGIGYLLMRSGFEHKTKPDFNHFKFFCGSKLGTFYTWLITAILLLLIPILVAGGGATLKEYYGINTYIGSALMAALVLAAYLIGFERMIKIISSLGPLIIVFSLIVGILSLFADMGNWEKIPAYETALAPYHAAPNWLMSGLLYLGLNFFPGSTYFTRLGYGVSSKKELKYSAILGGTALLLSITVVSTAIMLNGNATAGLEIPVLYLARKISHLFGGVFSVILVLGIFSSCSAMMWTVCSRFSFPQKSWNTLCAAAVAVFAYFVSLLSFGKLVSAIYPVIGYIGLIFIACVLYKGIFHRVKK</sequence>
<feature type="transmembrane region" description="Helical" evidence="1">
    <location>
        <begin position="304"/>
        <end position="324"/>
    </location>
</feature>
<dbReference type="PANTHER" id="PTHR37814:SF1">
    <property type="entry name" value="MEMBRANE PROTEIN"/>
    <property type="match status" value="1"/>
</dbReference>
<dbReference type="AlphaFoldDB" id="C0CKB3"/>
<organism evidence="2 3">
    <name type="scientific">Blautia hydrogenotrophica (strain DSM 10507 / JCM 14656 / S5a33)</name>
    <name type="common">Ruminococcus hydrogenotrophicus</name>
    <dbReference type="NCBI Taxonomy" id="476272"/>
    <lineage>
        <taxon>Bacteria</taxon>
        <taxon>Bacillati</taxon>
        <taxon>Bacillota</taxon>
        <taxon>Clostridia</taxon>
        <taxon>Lachnospirales</taxon>
        <taxon>Lachnospiraceae</taxon>
        <taxon>Blautia</taxon>
    </lineage>
</organism>
<feature type="transmembrane region" description="Helical" evidence="1">
    <location>
        <begin position="39"/>
        <end position="61"/>
    </location>
</feature>
<evidence type="ECO:0000313" key="2">
    <source>
        <dbReference type="EMBL" id="EEG49779.1"/>
    </source>
</evidence>
<feature type="transmembrane region" description="Helical" evidence="1">
    <location>
        <begin position="118"/>
        <end position="137"/>
    </location>
</feature>
<dbReference type="eggNOG" id="COG3949">
    <property type="taxonomic scope" value="Bacteria"/>
</dbReference>
<keyword evidence="3" id="KW-1185">Reference proteome</keyword>
<feature type="transmembrane region" description="Helical" evidence="1">
    <location>
        <begin position="330"/>
        <end position="351"/>
    </location>
</feature>
<dbReference type="Proteomes" id="UP000003100">
    <property type="component" value="Unassembled WGS sequence"/>
</dbReference>
<accession>C0CKB3</accession>